<proteinExistence type="predicted"/>
<reference evidence="2 3" key="1">
    <citation type="journal article" date="2019" name="Int. J. Syst. Evol. Microbiol.">
        <title>The Global Catalogue of Microorganisms (GCM) 10K type strain sequencing project: providing services to taxonomists for standard genome sequencing and annotation.</title>
        <authorList>
            <consortium name="The Broad Institute Genomics Platform"/>
            <consortium name="The Broad Institute Genome Sequencing Center for Infectious Disease"/>
            <person name="Wu L."/>
            <person name="Ma J."/>
        </authorList>
    </citation>
    <scope>NUCLEOTIDE SEQUENCE [LARGE SCALE GENOMIC DNA]</scope>
    <source>
        <strain evidence="2 3">JCM 4087</strain>
    </source>
</reference>
<feature type="compositionally biased region" description="Basic and acidic residues" evidence="1">
    <location>
        <begin position="43"/>
        <end position="53"/>
    </location>
</feature>
<evidence type="ECO:0000313" key="3">
    <source>
        <dbReference type="Proteomes" id="UP001501102"/>
    </source>
</evidence>
<evidence type="ECO:0000313" key="2">
    <source>
        <dbReference type="EMBL" id="GAA2928115.1"/>
    </source>
</evidence>
<protein>
    <submittedName>
        <fullName evidence="2">Uncharacterized protein</fullName>
    </submittedName>
</protein>
<feature type="region of interest" description="Disordered" evidence="1">
    <location>
        <begin position="23"/>
        <end position="72"/>
    </location>
</feature>
<accession>A0ABN3WU61</accession>
<dbReference type="Proteomes" id="UP001501102">
    <property type="component" value="Unassembled WGS sequence"/>
</dbReference>
<gene>
    <name evidence="2" type="ORF">GCM10020221_25060</name>
</gene>
<evidence type="ECO:0000256" key="1">
    <source>
        <dbReference type="SAM" id="MobiDB-lite"/>
    </source>
</evidence>
<sequence length="72" mass="7750">MPTAPWVPCMPIMSIGMSIGMLSDPDMPAMPEWPDMPASATGDDPHTHAERGRSVAPTPWRRPPRGTRSAPG</sequence>
<dbReference type="EMBL" id="BAAAXZ010000095">
    <property type="protein sequence ID" value="GAA2928115.1"/>
    <property type="molecule type" value="Genomic_DNA"/>
</dbReference>
<keyword evidence="3" id="KW-1185">Reference proteome</keyword>
<comment type="caution">
    <text evidence="2">The sequence shown here is derived from an EMBL/GenBank/DDBJ whole genome shotgun (WGS) entry which is preliminary data.</text>
</comment>
<organism evidence="2 3">
    <name type="scientific">Streptomyces thioluteus</name>
    <dbReference type="NCBI Taxonomy" id="66431"/>
    <lineage>
        <taxon>Bacteria</taxon>
        <taxon>Bacillati</taxon>
        <taxon>Actinomycetota</taxon>
        <taxon>Actinomycetes</taxon>
        <taxon>Kitasatosporales</taxon>
        <taxon>Streptomycetaceae</taxon>
        <taxon>Streptomyces</taxon>
    </lineage>
</organism>
<name>A0ABN3WU61_STRTU</name>